<dbReference type="InterPro" id="IPR044492">
    <property type="entry name" value="P_typ_ATPase_HD_dom"/>
</dbReference>
<dbReference type="SFLD" id="SFLDS00003">
    <property type="entry name" value="Haloacid_Dehalogenase"/>
    <property type="match status" value="1"/>
</dbReference>
<keyword evidence="6 7" id="KW-0472">Membrane</keyword>
<dbReference type="Gene3D" id="3.40.1110.10">
    <property type="entry name" value="Calcium-transporting ATPase, cytoplasmic domain N"/>
    <property type="match status" value="1"/>
</dbReference>
<dbReference type="InterPro" id="IPR032630">
    <property type="entry name" value="P_typ_ATPase_c"/>
</dbReference>
<feature type="transmembrane region" description="Helical" evidence="7">
    <location>
        <begin position="391"/>
        <end position="413"/>
    </location>
</feature>
<evidence type="ECO:0000259" key="8">
    <source>
        <dbReference type="Pfam" id="PF16209"/>
    </source>
</evidence>
<dbReference type="SFLD" id="SFLDF00027">
    <property type="entry name" value="p-type_atpase"/>
    <property type="match status" value="1"/>
</dbReference>
<proteinExistence type="predicted"/>
<dbReference type="Pfam" id="PF16209">
    <property type="entry name" value="PhoLip_ATPase_N"/>
    <property type="match status" value="1"/>
</dbReference>
<dbReference type="GO" id="GO:0140326">
    <property type="term" value="F:ATPase-coupled intramembrane lipid transporter activity"/>
    <property type="evidence" value="ECO:0007669"/>
    <property type="project" value="TreeGrafter"/>
</dbReference>
<evidence type="ECO:0000259" key="9">
    <source>
        <dbReference type="Pfam" id="PF16212"/>
    </source>
</evidence>
<evidence type="ECO:0000256" key="4">
    <source>
        <dbReference type="ARBA" id="ARBA00022842"/>
    </source>
</evidence>
<dbReference type="PRINTS" id="PR00119">
    <property type="entry name" value="CATATPASE"/>
</dbReference>
<evidence type="ECO:0000256" key="2">
    <source>
        <dbReference type="ARBA" id="ARBA00022692"/>
    </source>
</evidence>
<dbReference type="InterPro" id="IPR023298">
    <property type="entry name" value="ATPase_P-typ_TM_dom_sf"/>
</dbReference>
<dbReference type="GO" id="GO:0000166">
    <property type="term" value="F:nucleotide binding"/>
    <property type="evidence" value="ECO:0007669"/>
    <property type="project" value="InterPro"/>
</dbReference>
<feature type="transmembrane region" description="Helical" evidence="7">
    <location>
        <begin position="1147"/>
        <end position="1166"/>
    </location>
</feature>
<dbReference type="GO" id="GO:0005886">
    <property type="term" value="C:plasma membrane"/>
    <property type="evidence" value="ECO:0007669"/>
    <property type="project" value="TreeGrafter"/>
</dbReference>
<evidence type="ECO:0000256" key="6">
    <source>
        <dbReference type="ARBA" id="ARBA00023136"/>
    </source>
</evidence>
<dbReference type="Pfam" id="PF16212">
    <property type="entry name" value="PhoLip_ATPase_C"/>
    <property type="match status" value="1"/>
</dbReference>
<dbReference type="GO" id="GO:0046872">
    <property type="term" value="F:metal ion binding"/>
    <property type="evidence" value="ECO:0007669"/>
    <property type="project" value="UniProtKB-KW"/>
</dbReference>
<accession>A0A7S2W158</accession>
<dbReference type="InterPro" id="IPR008250">
    <property type="entry name" value="ATPase_P-typ_transduc_dom_A_sf"/>
</dbReference>
<dbReference type="InterPro" id="IPR036412">
    <property type="entry name" value="HAD-like_sf"/>
</dbReference>
<gene>
    <name evidence="10" type="ORF">RMAR1173_LOCUS613</name>
</gene>
<name>A0A7S2W158_9STRA</name>
<dbReference type="InterPro" id="IPR023299">
    <property type="entry name" value="ATPase_P-typ_cyto_dom_N"/>
</dbReference>
<sequence length="1298" mass="139486">MASAAAPLGAEMWRENVLHCVPPDMGASATRGAPNRQRTSHYTWWTFLPLNLFEQMCRWANVYFLLIVILNQLPQLEVFSRTTSIFPLAFVLFANFVKDGAEDLARHRADRRANASAVLRLSGDSAGFQQIRREQVQRGDVVLLQRDGEVPADCIVLSSSNTAPGTGGGPGAVAAWCDTAQLDGESSLKPRYAPELVAGVLAGSTLQGQDFADKVAPDGASLSPRDSRALPLPVVATTAPTAQTPPPRALSAEALQRLQHLRCYFSAPSPGFTDFRAAIRDLLGGSSEEAIGPPNLLLAHSYVRQTRWVLALCLYVGPATKASLNNAEPRRKTSALERQTNESVGVLLVLLVIECLVGATGEAQFRHRVGADSKNPPPYINTEANGSSQTIWLIFTFMLIYQVMIPLALYVSIELVRMWQILRIQRDDLLVDADPDSPAMGSRVTIQSLNLNEDLGRISFVFTDKTGTLTENIMVLKFLALPELVLPVPVGASPSRTGLANSPVPELGAEPSEKRAVLQADPHLVAAMQRHRHDPRLHQALLGLCLCSSVMPFDSDPPHHDEPVVDPAASSDLPAFQAESPDELALVQAAAEAGVVLASRGADRVCLRCCAAEGQSVERDRNFAVLAVLPFSSDRRRMSVLIQDLDAAPTADRLLFCKGADDVVISRLAPGAAGGQSDQMQLFAVDAARQGLRTLVVATRPVPAEMAATWSVLWEVARGENDAQAMARLAGEMETDLTVLAATAIEDKLQKGVPETLARLRAAGMRIAMLTGDKMETAIDIARSASLVSYFTRVVLLEREQGGSLSANNGETAGDHPSTFIRTQLQSCFMNSAAGKESADANRQPFALALQGSTLDLIRRDNGDDGDGLAALFWRVSAAAEALVCARLTPSQKAFLVEATTRQLRTAQYPCEGALARRRYWARGNPGQLDVDPPASVLPARGVTLAIGDGANDVPMLLAADIGVGIVGREGSSAARAADVVMSRFSMLDRLLTFHGLNCYIRLGGMVRYMLYKNAMFVFVLFWYMPFNGYSGQTAIDEWNLIFYNLVYTALPPIVVAVFDEPVSWALSSWRPSLYAELGVAGTAYNQPLFILVVLEALWESTAIHFIAQLTVGMTASVFEMGVPIMAGTVSAATGHLATEVHVWHRITIAVFVFSASALIPCSVIIGLDPTNPLFGLYDNVAAMPVFWLVSALTFTIALLPRIVVLALRVTAFPGILQRAEEAMVVAATSSSPSELGGEVRPKDLALTQAPAQKQGHVDDRGKGIELVPPTSAVAHGDGGLSGVALAVELEELGIGRV</sequence>
<dbReference type="SUPFAM" id="SSF81660">
    <property type="entry name" value="Metal cation-transporting ATPase, ATP-binding domain N"/>
    <property type="match status" value="1"/>
</dbReference>
<keyword evidence="2 7" id="KW-0812">Transmembrane</keyword>
<dbReference type="PANTHER" id="PTHR24092:SF91">
    <property type="entry name" value="PHOSPHOLIPID-TRANSPORTING ATPASE 1"/>
    <property type="match status" value="1"/>
</dbReference>
<dbReference type="SUPFAM" id="SSF81653">
    <property type="entry name" value="Calcium ATPase, transduction domain A"/>
    <property type="match status" value="1"/>
</dbReference>
<evidence type="ECO:0000313" key="10">
    <source>
        <dbReference type="EMBL" id="CAD9660688.1"/>
    </source>
</evidence>
<keyword evidence="4" id="KW-0460">Magnesium</keyword>
<dbReference type="SUPFAM" id="SSF81665">
    <property type="entry name" value="Calcium ATPase, transmembrane domain M"/>
    <property type="match status" value="1"/>
</dbReference>
<feature type="transmembrane region" description="Helical" evidence="7">
    <location>
        <begin position="1010"/>
        <end position="1027"/>
    </location>
</feature>
<dbReference type="InterPro" id="IPR023214">
    <property type="entry name" value="HAD_sf"/>
</dbReference>
<dbReference type="InterPro" id="IPR032631">
    <property type="entry name" value="P-type_ATPase_N"/>
</dbReference>
<dbReference type="Pfam" id="PF13246">
    <property type="entry name" value="Cation_ATPase"/>
    <property type="match status" value="1"/>
</dbReference>
<feature type="domain" description="P-type ATPase N-terminal" evidence="8">
    <location>
        <begin position="34"/>
        <end position="85"/>
    </location>
</feature>
<evidence type="ECO:0000256" key="7">
    <source>
        <dbReference type="SAM" id="Phobius"/>
    </source>
</evidence>
<keyword evidence="5 7" id="KW-1133">Transmembrane helix</keyword>
<organism evidence="10">
    <name type="scientific">Rhizochromulina marina</name>
    <dbReference type="NCBI Taxonomy" id="1034831"/>
    <lineage>
        <taxon>Eukaryota</taxon>
        <taxon>Sar</taxon>
        <taxon>Stramenopiles</taxon>
        <taxon>Ochrophyta</taxon>
        <taxon>Dictyochophyceae</taxon>
        <taxon>Rhizochromulinales</taxon>
        <taxon>Rhizochromulina</taxon>
    </lineage>
</organism>
<feature type="domain" description="P-type ATPase C-terminal" evidence="9">
    <location>
        <begin position="975"/>
        <end position="1214"/>
    </location>
</feature>
<comment type="subcellular location">
    <subcellularLocation>
        <location evidence="1">Membrane</location>
        <topology evidence="1">Multi-pass membrane protein</topology>
    </subcellularLocation>
</comment>
<protein>
    <recommendedName>
        <fullName evidence="11">P-type phospholipid transporter</fullName>
    </recommendedName>
</protein>
<dbReference type="PANTHER" id="PTHR24092">
    <property type="entry name" value="PROBABLE PHOSPHOLIPID-TRANSPORTING ATPASE"/>
    <property type="match status" value="1"/>
</dbReference>
<evidence type="ECO:0000256" key="5">
    <source>
        <dbReference type="ARBA" id="ARBA00022989"/>
    </source>
</evidence>
<keyword evidence="3" id="KW-0479">Metal-binding</keyword>
<reference evidence="10" key="1">
    <citation type="submission" date="2021-01" db="EMBL/GenBank/DDBJ databases">
        <authorList>
            <person name="Corre E."/>
            <person name="Pelletier E."/>
            <person name="Niang G."/>
            <person name="Scheremetjew M."/>
            <person name="Finn R."/>
            <person name="Kale V."/>
            <person name="Holt S."/>
            <person name="Cochrane G."/>
            <person name="Meng A."/>
            <person name="Brown T."/>
            <person name="Cohen L."/>
        </authorList>
    </citation>
    <scope>NUCLEOTIDE SEQUENCE</scope>
    <source>
        <strain evidence="10">CCMP1243</strain>
    </source>
</reference>
<dbReference type="PROSITE" id="PS00154">
    <property type="entry name" value="ATPASE_E1_E2"/>
    <property type="match status" value="1"/>
</dbReference>
<evidence type="ECO:0008006" key="11">
    <source>
        <dbReference type="Google" id="ProtNLM"/>
    </source>
</evidence>
<feature type="transmembrane region" description="Helical" evidence="7">
    <location>
        <begin position="1039"/>
        <end position="1059"/>
    </location>
</feature>
<dbReference type="Gene3D" id="2.70.150.10">
    <property type="entry name" value="Calcium-transporting ATPase, cytoplasmic transduction domain A"/>
    <property type="match status" value="1"/>
</dbReference>
<dbReference type="SFLD" id="SFLDG00002">
    <property type="entry name" value="C1.7:_P-type_atpase_like"/>
    <property type="match status" value="1"/>
</dbReference>
<dbReference type="SUPFAM" id="SSF56784">
    <property type="entry name" value="HAD-like"/>
    <property type="match status" value="1"/>
</dbReference>
<dbReference type="EMBL" id="HBHJ01000949">
    <property type="protein sequence ID" value="CAD9660688.1"/>
    <property type="molecule type" value="Transcribed_RNA"/>
</dbReference>
<dbReference type="InterPro" id="IPR018303">
    <property type="entry name" value="ATPase_P-typ_P_site"/>
</dbReference>
<dbReference type="GO" id="GO:0045332">
    <property type="term" value="P:phospholipid translocation"/>
    <property type="evidence" value="ECO:0007669"/>
    <property type="project" value="TreeGrafter"/>
</dbReference>
<feature type="transmembrane region" description="Helical" evidence="7">
    <location>
        <begin position="1186"/>
        <end position="1208"/>
    </location>
</feature>
<evidence type="ECO:0000256" key="3">
    <source>
        <dbReference type="ARBA" id="ARBA00022723"/>
    </source>
</evidence>
<evidence type="ECO:0000256" key="1">
    <source>
        <dbReference type="ARBA" id="ARBA00004141"/>
    </source>
</evidence>
<dbReference type="Gene3D" id="3.40.50.1000">
    <property type="entry name" value="HAD superfamily/HAD-like"/>
    <property type="match status" value="1"/>
</dbReference>